<evidence type="ECO:0000256" key="2">
    <source>
        <dbReference type="ARBA" id="ARBA00022603"/>
    </source>
</evidence>
<evidence type="ECO:0000313" key="14">
    <source>
        <dbReference type="Proteomes" id="UP000583929"/>
    </source>
</evidence>
<dbReference type="Proteomes" id="UP000525078">
    <property type="component" value="Unassembled WGS sequence"/>
</dbReference>
<dbReference type="EMBL" id="JAATIP010000094">
    <property type="protein sequence ID" value="KAF4374702.1"/>
    <property type="molecule type" value="Genomic_DNA"/>
</dbReference>
<feature type="domain" description="O-methyltransferase dimerisation" evidence="10">
    <location>
        <begin position="20"/>
        <end position="115"/>
    </location>
</feature>
<dbReference type="InterPro" id="IPR036390">
    <property type="entry name" value="WH_DNA-bd_sf"/>
</dbReference>
<dbReference type="InterPro" id="IPR016461">
    <property type="entry name" value="COMT-like"/>
</dbReference>
<dbReference type="PANTHER" id="PTHR11746">
    <property type="entry name" value="O-METHYLTRANSFERASE"/>
    <property type="match status" value="1"/>
</dbReference>
<comment type="pathway">
    <text evidence="1">Aromatic compound metabolism; phenylpropanoid biosynthesis.</text>
</comment>
<dbReference type="Pfam" id="PF08100">
    <property type="entry name" value="Dimerisation"/>
    <property type="match status" value="1"/>
</dbReference>
<dbReference type="FunFam" id="3.40.50.150:FF:000061">
    <property type="entry name" value="Caffeic acid O-methyltransferase"/>
    <property type="match status" value="1"/>
</dbReference>
<keyword evidence="4" id="KW-0949">S-adenosyl-L-methionine</keyword>
<proteinExistence type="predicted"/>
<evidence type="ECO:0000256" key="7">
    <source>
        <dbReference type="ARBA" id="ARBA00045231"/>
    </source>
</evidence>
<evidence type="ECO:0000256" key="8">
    <source>
        <dbReference type="PIRSR" id="PIRSR005739-1"/>
    </source>
</evidence>
<dbReference type="SUPFAM" id="SSF46785">
    <property type="entry name" value="Winged helix' DNA-binding domain"/>
    <property type="match status" value="1"/>
</dbReference>
<dbReference type="Pfam" id="PF00891">
    <property type="entry name" value="Methyltransf_2"/>
    <property type="match status" value="1"/>
</dbReference>
<dbReference type="EC" id="2.1.1.68" evidence="6"/>
<evidence type="ECO:0000313" key="12">
    <source>
        <dbReference type="EMBL" id="KAF4404122.1"/>
    </source>
</evidence>
<dbReference type="GO" id="GO:0009809">
    <property type="term" value="P:lignin biosynthetic process"/>
    <property type="evidence" value="ECO:0007669"/>
    <property type="project" value="UniProtKB-KW"/>
</dbReference>
<feature type="domain" description="O-methyltransferase C-terminal" evidence="9">
    <location>
        <begin position="140"/>
        <end position="345"/>
    </location>
</feature>
<dbReference type="InterPro" id="IPR012967">
    <property type="entry name" value="COMT_dimerisation"/>
</dbReference>
<evidence type="ECO:0000256" key="5">
    <source>
        <dbReference type="ARBA" id="ARBA00022733"/>
    </source>
</evidence>
<organism evidence="12 14">
    <name type="scientific">Cannabis sativa</name>
    <name type="common">Hemp</name>
    <name type="synonym">Marijuana</name>
    <dbReference type="NCBI Taxonomy" id="3483"/>
    <lineage>
        <taxon>Eukaryota</taxon>
        <taxon>Viridiplantae</taxon>
        <taxon>Streptophyta</taxon>
        <taxon>Embryophyta</taxon>
        <taxon>Tracheophyta</taxon>
        <taxon>Spermatophyta</taxon>
        <taxon>Magnoliopsida</taxon>
        <taxon>eudicotyledons</taxon>
        <taxon>Gunneridae</taxon>
        <taxon>Pentapetalae</taxon>
        <taxon>rosids</taxon>
        <taxon>fabids</taxon>
        <taxon>Rosales</taxon>
        <taxon>Cannabaceae</taxon>
        <taxon>Cannabis</taxon>
    </lineage>
</organism>
<dbReference type="Gene3D" id="1.10.10.10">
    <property type="entry name" value="Winged helix-like DNA-binding domain superfamily/Winged helix DNA-binding domain"/>
    <property type="match status" value="1"/>
</dbReference>
<reference evidence="13 14" key="1">
    <citation type="journal article" date="2020" name="bioRxiv">
        <title>Sequence and annotation of 42 cannabis genomes reveals extensive copy number variation in cannabinoid synthesis and pathogen resistance genes.</title>
        <authorList>
            <person name="Mckernan K.J."/>
            <person name="Helbert Y."/>
            <person name="Kane L.T."/>
            <person name="Ebling H."/>
            <person name="Zhang L."/>
            <person name="Liu B."/>
            <person name="Eaton Z."/>
            <person name="Mclaughlin S."/>
            <person name="Kingan S."/>
            <person name="Baybayan P."/>
            <person name="Concepcion G."/>
            <person name="Jordan M."/>
            <person name="Riva A."/>
            <person name="Barbazuk W."/>
            <person name="Harkins T."/>
        </authorList>
    </citation>
    <scope>NUCLEOTIDE SEQUENCE [LARGE SCALE GENOMIC DNA]</scope>
    <source>
        <strain evidence="13 14">cv. Jamaican Lion 4</strain>
        <strain evidence="12">Father</strain>
        <strain evidence="11">Mother</strain>
        <tissue evidence="12">Leaf</tissue>
    </source>
</reference>
<dbReference type="AlphaFoldDB" id="A0A7J6I944"/>
<dbReference type="PROSITE" id="PS51683">
    <property type="entry name" value="SAM_OMT_II"/>
    <property type="match status" value="1"/>
</dbReference>
<dbReference type="InterPro" id="IPR001077">
    <property type="entry name" value="COMT_C"/>
</dbReference>
<evidence type="ECO:0000256" key="6">
    <source>
        <dbReference type="ARBA" id="ARBA00039011"/>
    </source>
</evidence>
<evidence type="ECO:0000259" key="9">
    <source>
        <dbReference type="Pfam" id="PF00891"/>
    </source>
</evidence>
<comment type="caution">
    <text evidence="12">The sequence shown here is derived from an EMBL/GenBank/DDBJ whole genome shotgun (WGS) entry which is preliminary data.</text>
</comment>
<keyword evidence="5" id="KW-0438">Lignin biosynthesis</keyword>
<dbReference type="InterPro" id="IPR029063">
    <property type="entry name" value="SAM-dependent_MTases_sf"/>
</dbReference>
<feature type="active site" description="Proton acceptor" evidence="8">
    <location>
        <position position="269"/>
    </location>
</feature>
<evidence type="ECO:0000256" key="4">
    <source>
        <dbReference type="ARBA" id="ARBA00022691"/>
    </source>
</evidence>
<dbReference type="GO" id="GO:0032259">
    <property type="term" value="P:methylation"/>
    <property type="evidence" value="ECO:0007669"/>
    <property type="project" value="UniProtKB-KW"/>
</dbReference>
<dbReference type="GO" id="GO:0046983">
    <property type="term" value="F:protein dimerization activity"/>
    <property type="evidence" value="ECO:0007669"/>
    <property type="project" value="InterPro"/>
</dbReference>
<keyword evidence="2" id="KW-0489">Methyltransferase</keyword>
<keyword evidence="14" id="KW-1185">Reference proteome</keyword>
<protein>
    <recommendedName>
        <fullName evidence="6">caffeate O-methyltransferase</fullName>
        <ecNumber evidence="6">2.1.1.68</ecNumber>
    </recommendedName>
</protein>
<name>A0A7J6I944_CANSA</name>
<sequence>MNSDEIKEENENENHSQYAMQLVTSSVLPMVLKAAVELGLLDIIERSGPGACLSPAQIASQLPTQNPNAPMILDRMLCLLSSYSLLTCSLSPNNNKHGNLLRLYGLGPVAKYFIKKATHEGVSLAPLLLTMQDKAYIETWYHLKDAILEGGHPCNRAYGMNMVEYVRKDIRFGELFKLSMKEFNPICMKRILDIYQGFEGLTSFVDVGGGDGAILNMIISKYPHIKGINYDLAAILENSPPYPGTEHCSGDMFVNIPKGEAIFMKWILHGWDDEHCLMILRNCYEALPDSGKVIVVDMVILEAPESSLAARSLFQFDMFMMNTNLTGKERTEREFEGLAKEAGFSSIRVACSAYDFSVVELFK</sequence>
<evidence type="ECO:0000256" key="3">
    <source>
        <dbReference type="ARBA" id="ARBA00022679"/>
    </source>
</evidence>
<evidence type="ECO:0000259" key="10">
    <source>
        <dbReference type="Pfam" id="PF08100"/>
    </source>
</evidence>
<keyword evidence="3" id="KW-0808">Transferase</keyword>
<evidence type="ECO:0000256" key="1">
    <source>
        <dbReference type="ARBA" id="ARBA00004928"/>
    </source>
</evidence>
<dbReference type="GO" id="GO:0047763">
    <property type="term" value="F:caffeate O-methyltransferase activity"/>
    <property type="evidence" value="ECO:0007669"/>
    <property type="project" value="UniProtKB-EC"/>
</dbReference>
<evidence type="ECO:0000313" key="13">
    <source>
        <dbReference type="Proteomes" id="UP000525078"/>
    </source>
</evidence>
<gene>
    <name evidence="11" type="ORF">F8388_020223</name>
    <name evidence="12" type="ORF">G4B88_014578</name>
</gene>
<dbReference type="FunFam" id="1.10.10.10:FF:000357">
    <property type="entry name" value="Caffeic acid 3-O-methyltransferase"/>
    <property type="match status" value="1"/>
</dbReference>
<dbReference type="EMBL" id="JAATIQ010000002">
    <property type="protein sequence ID" value="KAF4404122.1"/>
    <property type="molecule type" value="Genomic_DNA"/>
</dbReference>
<dbReference type="Gene3D" id="3.40.50.150">
    <property type="entry name" value="Vaccinia Virus protein VP39"/>
    <property type="match status" value="1"/>
</dbReference>
<accession>A0A7J6I944</accession>
<dbReference type="PIRSF" id="PIRSF005739">
    <property type="entry name" value="O-mtase"/>
    <property type="match status" value="1"/>
</dbReference>
<evidence type="ECO:0000313" key="11">
    <source>
        <dbReference type="EMBL" id="KAF4374702.1"/>
    </source>
</evidence>
<comment type="function">
    <text evidence="7">Catalyzes the conversion of caffeic acid to ferulic acid and of 5-hydroxyferulic acid to sinapic acid. The resulting products may subsequently be converted to the corresponding alcohols that are incorporated into lignins.</text>
</comment>
<dbReference type="SUPFAM" id="SSF53335">
    <property type="entry name" value="S-adenosyl-L-methionine-dependent methyltransferases"/>
    <property type="match status" value="1"/>
</dbReference>
<dbReference type="InterPro" id="IPR036388">
    <property type="entry name" value="WH-like_DNA-bd_sf"/>
</dbReference>
<dbReference type="Proteomes" id="UP000583929">
    <property type="component" value="Unassembled WGS sequence"/>
</dbReference>